<evidence type="ECO:0000313" key="2">
    <source>
        <dbReference type="EMBL" id="RZQ63911.1"/>
    </source>
</evidence>
<reference evidence="2 3" key="1">
    <citation type="submission" date="2019-02" db="EMBL/GenBank/DDBJ databases">
        <title>Draft genome sequence of Amycolatopsis sp. 8-3EHSu isolated from roots of Suaeda maritima.</title>
        <authorList>
            <person name="Duangmal K."/>
            <person name="Chantavorakit T."/>
        </authorList>
    </citation>
    <scope>NUCLEOTIDE SEQUENCE [LARGE SCALE GENOMIC DNA]</scope>
    <source>
        <strain evidence="2 3">8-3EHSu</strain>
    </source>
</reference>
<evidence type="ECO:0000256" key="1">
    <source>
        <dbReference type="SAM" id="MobiDB-lite"/>
    </source>
</evidence>
<feature type="compositionally biased region" description="Low complexity" evidence="1">
    <location>
        <begin position="80"/>
        <end position="89"/>
    </location>
</feature>
<evidence type="ECO:0000313" key="3">
    <source>
        <dbReference type="Proteomes" id="UP000292003"/>
    </source>
</evidence>
<organism evidence="2 3">
    <name type="scientific">Amycolatopsis suaedae</name>
    <dbReference type="NCBI Taxonomy" id="2510978"/>
    <lineage>
        <taxon>Bacteria</taxon>
        <taxon>Bacillati</taxon>
        <taxon>Actinomycetota</taxon>
        <taxon>Actinomycetes</taxon>
        <taxon>Pseudonocardiales</taxon>
        <taxon>Pseudonocardiaceae</taxon>
        <taxon>Amycolatopsis</taxon>
    </lineage>
</organism>
<sequence length="89" mass="9639">MELMVALAAFLCVPVFLAAFAWYAVRARRSGGGQSLMAPFEEIWDPIANKTNIEIQVESQRHPDVPSPGDPPGQRRRGAASRSGTADVT</sequence>
<feature type="region of interest" description="Disordered" evidence="1">
    <location>
        <begin position="59"/>
        <end position="89"/>
    </location>
</feature>
<gene>
    <name evidence="2" type="ORF">EWH70_12255</name>
</gene>
<dbReference type="OrthoDB" id="3630763at2"/>
<comment type="caution">
    <text evidence="2">The sequence shown here is derived from an EMBL/GenBank/DDBJ whole genome shotgun (WGS) entry which is preliminary data.</text>
</comment>
<dbReference type="EMBL" id="SFCC01000005">
    <property type="protein sequence ID" value="RZQ63911.1"/>
    <property type="molecule type" value="Genomic_DNA"/>
</dbReference>
<dbReference type="RefSeq" id="WP_130475436.1">
    <property type="nucleotide sequence ID" value="NZ_SFCC01000005.1"/>
</dbReference>
<dbReference type="Proteomes" id="UP000292003">
    <property type="component" value="Unassembled WGS sequence"/>
</dbReference>
<protein>
    <submittedName>
        <fullName evidence="2">Uncharacterized protein</fullName>
    </submittedName>
</protein>
<accession>A0A4Q7J898</accession>
<keyword evidence="3" id="KW-1185">Reference proteome</keyword>
<dbReference type="AlphaFoldDB" id="A0A4Q7J898"/>
<name>A0A4Q7J898_9PSEU</name>
<proteinExistence type="predicted"/>